<feature type="transmembrane region" description="Helical" evidence="6">
    <location>
        <begin position="92"/>
        <end position="113"/>
    </location>
</feature>
<feature type="transmembrane region" description="Helical" evidence="6">
    <location>
        <begin position="328"/>
        <end position="349"/>
    </location>
</feature>
<keyword evidence="4 6" id="KW-0472">Membrane</keyword>
<dbReference type="InterPro" id="IPR020846">
    <property type="entry name" value="MFS_dom"/>
</dbReference>
<feature type="transmembrane region" description="Helical" evidence="6">
    <location>
        <begin position="125"/>
        <end position="147"/>
    </location>
</feature>
<evidence type="ECO:0000256" key="3">
    <source>
        <dbReference type="ARBA" id="ARBA00022989"/>
    </source>
</evidence>
<evidence type="ECO:0000256" key="6">
    <source>
        <dbReference type="SAM" id="Phobius"/>
    </source>
</evidence>
<organism evidence="8 9">
    <name type="scientific">Streptomyces bambusae</name>
    <dbReference type="NCBI Taxonomy" id="1550616"/>
    <lineage>
        <taxon>Bacteria</taxon>
        <taxon>Bacillati</taxon>
        <taxon>Actinomycetota</taxon>
        <taxon>Actinomycetes</taxon>
        <taxon>Kitasatosporales</taxon>
        <taxon>Streptomycetaceae</taxon>
        <taxon>Streptomyces</taxon>
    </lineage>
</organism>
<feature type="transmembrane region" description="Helical" evidence="6">
    <location>
        <begin position="159"/>
        <end position="179"/>
    </location>
</feature>
<sequence length="458" mass="45415">MLPVVLAALFMAQFDLYVVNVAAPTLQDQLGAGPVALELIVAGYAFTYASGLITGGRLGDLFGNRVMFLGGTLAFTAASLLCGLAQSPGQLVAARLLQGVTGAAMVPQVLALITGVFGPAERPRALAWFGVTVGVGAVAGQVLGGVLLQAGSEGSGWRAIFLVNVPAGLLTFALARAVVPGPPKVRAGTGLDPVGGLGIPAGLALALVPLMLGGAGGWPLWSWLSLAAAGPVLVGTLLWEHRLGRRGGTPLLDLSLFAVASFHRGLVISGAVFGAFFSFLFALTLVLQSGLGLSPLGAGLAFAPLGLAFAAASMAARRTPPGKGARTVLAGIGVAGAGMLGLLIELLLFPGELSVARLLPPMVLIGLGNGLAVPALTGAVLAGVRPGQAGTAAGVLTTAQQFASAVGVALIGSVFFAVLGDRTATAGYADALRWVAGIGLVLVAVAALAARSLPAKAA</sequence>
<keyword evidence="2 6" id="KW-0812">Transmembrane</keyword>
<dbReference type="Gene3D" id="1.20.1720.10">
    <property type="entry name" value="Multidrug resistance protein D"/>
    <property type="match status" value="2"/>
</dbReference>
<dbReference type="InterPro" id="IPR011701">
    <property type="entry name" value="MFS"/>
</dbReference>
<dbReference type="InterPro" id="IPR036259">
    <property type="entry name" value="MFS_trans_sf"/>
</dbReference>
<feature type="transmembrane region" description="Helical" evidence="6">
    <location>
        <begin position="402"/>
        <end position="419"/>
    </location>
</feature>
<dbReference type="PANTHER" id="PTHR42718:SF39">
    <property type="entry name" value="ACTINORHODIN TRANSPORTER-RELATED"/>
    <property type="match status" value="1"/>
</dbReference>
<protein>
    <submittedName>
        <fullName evidence="8">MFS transporter</fullName>
    </submittedName>
</protein>
<evidence type="ECO:0000259" key="7">
    <source>
        <dbReference type="PROSITE" id="PS50850"/>
    </source>
</evidence>
<feature type="non-terminal residue" evidence="8">
    <location>
        <position position="458"/>
    </location>
</feature>
<feature type="transmembrane region" description="Helical" evidence="6">
    <location>
        <begin position="296"/>
        <end position="316"/>
    </location>
</feature>
<dbReference type="PANTHER" id="PTHR42718">
    <property type="entry name" value="MAJOR FACILITATOR SUPERFAMILY MULTIDRUG TRANSPORTER MFSC"/>
    <property type="match status" value="1"/>
</dbReference>
<accession>A0ABS6ZHA4</accession>
<keyword evidence="3 6" id="KW-1133">Transmembrane helix</keyword>
<dbReference type="EMBL" id="WTFF01000552">
    <property type="protein sequence ID" value="MBW5486976.1"/>
    <property type="molecule type" value="Genomic_DNA"/>
</dbReference>
<evidence type="ECO:0000313" key="8">
    <source>
        <dbReference type="EMBL" id="MBW5486976.1"/>
    </source>
</evidence>
<proteinExistence type="predicted"/>
<evidence type="ECO:0000256" key="1">
    <source>
        <dbReference type="ARBA" id="ARBA00004651"/>
    </source>
</evidence>
<feature type="transmembrane region" description="Helical" evidence="6">
    <location>
        <begin position="361"/>
        <end position="382"/>
    </location>
</feature>
<feature type="domain" description="Major facilitator superfamily (MFS) profile" evidence="7">
    <location>
        <begin position="1"/>
        <end position="454"/>
    </location>
</feature>
<keyword evidence="9" id="KW-1185">Reference proteome</keyword>
<dbReference type="Pfam" id="PF07690">
    <property type="entry name" value="MFS_1"/>
    <property type="match status" value="1"/>
</dbReference>
<feature type="transmembrane region" description="Helical" evidence="6">
    <location>
        <begin position="30"/>
        <end position="54"/>
    </location>
</feature>
<dbReference type="CDD" id="cd17321">
    <property type="entry name" value="MFS_MMR_MDR_like"/>
    <property type="match status" value="1"/>
</dbReference>
<evidence type="ECO:0000313" key="9">
    <source>
        <dbReference type="Proteomes" id="UP000812013"/>
    </source>
</evidence>
<dbReference type="RefSeq" id="WP_219672222.1">
    <property type="nucleotide sequence ID" value="NZ_WTFF01000552.1"/>
</dbReference>
<reference evidence="8 9" key="1">
    <citation type="submission" date="2019-12" db="EMBL/GenBank/DDBJ databases">
        <title>Genome sequence of Streptomyces bambusae.</title>
        <authorList>
            <person name="Bansal K."/>
            <person name="Choksket S."/>
            <person name="Korpole S."/>
            <person name="Patil P.B."/>
        </authorList>
    </citation>
    <scope>NUCLEOTIDE SEQUENCE [LARGE SCALE GENOMIC DNA]</scope>
    <source>
        <strain evidence="8 9">SK60</strain>
    </source>
</reference>
<feature type="transmembrane region" description="Helical" evidence="6">
    <location>
        <begin position="191"/>
        <end position="212"/>
    </location>
</feature>
<gene>
    <name evidence="8" type="ORF">GPJ59_35400</name>
</gene>
<evidence type="ECO:0000256" key="4">
    <source>
        <dbReference type="ARBA" id="ARBA00023136"/>
    </source>
</evidence>
<feature type="transmembrane region" description="Helical" evidence="6">
    <location>
        <begin position="431"/>
        <end position="450"/>
    </location>
</feature>
<feature type="transmembrane region" description="Helical" evidence="6">
    <location>
        <begin position="66"/>
        <end position="86"/>
    </location>
</feature>
<name>A0ABS6ZHA4_9ACTN</name>
<evidence type="ECO:0000256" key="5">
    <source>
        <dbReference type="ARBA" id="ARBA00023251"/>
    </source>
</evidence>
<dbReference type="PROSITE" id="PS50850">
    <property type="entry name" value="MFS"/>
    <property type="match status" value="1"/>
</dbReference>
<feature type="transmembrane region" description="Helical" evidence="6">
    <location>
        <begin position="218"/>
        <end position="239"/>
    </location>
</feature>
<dbReference type="SUPFAM" id="SSF103473">
    <property type="entry name" value="MFS general substrate transporter"/>
    <property type="match status" value="1"/>
</dbReference>
<evidence type="ECO:0000256" key="2">
    <source>
        <dbReference type="ARBA" id="ARBA00022692"/>
    </source>
</evidence>
<dbReference type="Proteomes" id="UP000812013">
    <property type="component" value="Unassembled WGS sequence"/>
</dbReference>
<feature type="transmembrane region" description="Helical" evidence="6">
    <location>
        <begin position="251"/>
        <end position="284"/>
    </location>
</feature>
<comment type="caution">
    <text evidence="8">The sequence shown here is derived from an EMBL/GenBank/DDBJ whole genome shotgun (WGS) entry which is preliminary data.</text>
</comment>
<comment type="subcellular location">
    <subcellularLocation>
        <location evidence="1">Cell membrane</location>
        <topology evidence="1">Multi-pass membrane protein</topology>
    </subcellularLocation>
</comment>
<keyword evidence="5" id="KW-0046">Antibiotic resistance</keyword>